<dbReference type="GO" id="GO:0005634">
    <property type="term" value="C:nucleus"/>
    <property type="evidence" value="ECO:0007669"/>
    <property type="project" value="UniProtKB-SubCell"/>
</dbReference>
<proteinExistence type="inferred from homology"/>
<keyword evidence="9" id="KW-1185">Reference proteome</keyword>
<evidence type="ECO:0000313" key="8">
    <source>
        <dbReference type="EMBL" id="KAF9520724.1"/>
    </source>
</evidence>
<organism evidence="8 9">
    <name type="scientific">Hydnum rufescens UP504</name>
    <dbReference type="NCBI Taxonomy" id="1448309"/>
    <lineage>
        <taxon>Eukaryota</taxon>
        <taxon>Fungi</taxon>
        <taxon>Dikarya</taxon>
        <taxon>Basidiomycota</taxon>
        <taxon>Agaricomycotina</taxon>
        <taxon>Agaricomycetes</taxon>
        <taxon>Cantharellales</taxon>
        <taxon>Hydnaceae</taxon>
        <taxon>Hydnum</taxon>
    </lineage>
</organism>
<keyword evidence="6" id="KW-0539">Nucleus</keyword>
<comment type="subcellular location">
    <subcellularLocation>
        <location evidence="2">Cytoplasm</location>
    </subcellularLocation>
    <subcellularLocation>
        <location evidence="1">Nucleus</location>
    </subcellularLocation>
</comment>
<dbReference type="PANTHER" id="PTHR43035">
    <property type="entry name" value="FATTY ACID REPRESSION MUTANT PROTEIN 2-RELATED"/>
    <property type="match status" value="1"/>
</dbReference>
<dbReference type="AlphaFoldDB" id="A0A9P6BB15"/>
<reference evidence="8" key="1">
    <citation type="journal article" date="2020" name="Nat. Commun.">
        <title>Large-scale genome sequencing of mycorrhizal fungi provides insights into the early evolution of symbiotic traits.</title>
        <authorList>
            <person name="Miyauchi S."/>
            <person name="Kiss E."/>
            <person name="Kuo A."/>
            <person name="Drula E."/>
            <person name="Kohler A."/>
            <person name="Sanchez-Garcia M."/>
            <person name="Morin E."/>
            <person name="Andreopoulos B."/>
            <person name="Barry K.W."/>
            <person name="Bonito G."/>
            <person name="Buee M."/>
            <person name="Carver A."/>
            <person name="Chen C."/>
            <person name="Cichocki N."/>
            <person name="Clum A."/>
            <person name="Culley D."/>
            <person name="Crous P.W."/>
            <person name="Fauchery L."/>
            <person name="Girlanda M."/>
            <person name="Hayes R.D."/>
            <person name="Keri Z."/>
            <person name="LaButti K."/>
            <person name="Lipzen A."/>
            <person name="Lombard V."/>
            <person name="Magnuson J."/>
            <person name="Maillard F."/>
            <person name="Murat C."/>
            <person name="Nolan M."/>
            <person name="Ohm R.A."/>
            <person name="Pangilinan J."/>
            <person name="Pereira M.F."/>
            <person name="Perotto S."/>
            <person name="Peter M."/>
            <person name="Pfister S."/>
            <person name="Riley R."/>
            <person name="Sitrit Y."/>
            <person name="Stielow J.B."/>
            <person name="Szollosi G."/>
            <person name="Zifcakova L."/>
            <person name="Stursova M."/>
            <person name="Spatafora J.W."/>
            <person name="Tedersoo L."/>
            <person name="Vaario L.M."/>
            <person name="Yamada A."/>
            <person name="Yan M."/>
            <person name="Wang P."/>
            <person name="Xu J."/>
            <person name="Bruns T."/>
            <person name="Baldrian P."/>
            <person name="Vilgalys R."/>
            <person name="Dunand C."/>
            <person name="Henrissat B."/>
            <person name="Grigoriev I.V."/>
            <person name="Hibbett D."/>
            <person name="Nagy L.G."/>
            <person name="Martin F.M."/>
        </authorList>
    </citation>
    <scope>NUCLEOTIDE SEQUENCE</scope>
    <source>
        <strain evidence="8">UP504</strain>
    </source>
</reference>
<dbReference type="SUPFAM" id="SSF55469">
    <property type="entry name" value="FMN-dependent nitroreductase-like"/>
    <property type="match status" value="1"/>
</dbReference>
<dbReference type="GO" id="GO:0016491">
    <property type="term" value="F:oxidoreductase activity"/>
    <property type="evidence" value="ECO:0007669"/>
    <property type="project" value="UniProtKB-KW"/>
</dbReference>
<dbReference type="PANTHER" id="PTHR43035:SF1">
    <property type="entry name" value="FATTY ACID REPRESSION MUTANT PROTEIN 2-RELATED"/>
    <property type="match status" value="1"/>
</dbReference>
<dbReference type="GO" id="GO:0034599">
    <property type="term" value="P:cellular response to oxidative stress"/>
    <property type="evidence" value="ECO:0007669"/>
    <property type="project" value="InterPro"/>
</dbReference>
<dbReference type="CDD" id="cd02140">
    <property type="entry name" value="Frm2-like"/>
    <property type="match status" value="1"/>
</dbReference>
<protein>
    <recommendedName>
        <fullName evidence="7">Nitroreductase domain-containing protein</fullName>
    </recommendedName>
</protein>
<evidence type="ECO:0000256" key="6">
    <source>
        <dbReference type="ARBA" id="ARBA00023242"/>
    </source>
</evidence>
<evidence type="ECO:0000256" key="1">
    <source>
        <dbReference type="ARBA" id="ARBA00004123"/>
    </source>
</evidence>
<accession>A0A9P6BB15</accession>
<evidence type="ECO:0000259" key="7">
    <source>
        <dbReference type="Pfam" id="PF00881"/>
    </source>
</evidence>
<sequence length="220" mass="24868">MSAELTKALASRRTVYKLTDKSSIPDEKIRDIVEQGGKLCSMPPPILRLKRVSPVLHTPTSFNNQAIRAVVLLKEQHIRLWDIVGEVLVERIGAERYQASTKEKIGGFRAAYGTILYFTDTAVIDQWKLAAPPYADRFAQWADHSSGMLQSYVWTALTVEGMGANLQHYNPIIDEKVLAEWNLPKTWVLTAQAPFGIPSPDWVTPEKKFNPIDERVKFFA</sequence>
<dbReference type="InterPro" id="IPR029479">
    <property type="entry name" value="Nitroreductase"/>
</dbReference>
<comment type="caution">
    <text evidence="8">The sequence shown here is derived from an EMBL/GenBank/DDBJ whole genome shotgun (WGS) entry which is preliminary data.</text>
</comment>
<dbReference type="GO" id="GO:0005737">
    <property type="term" value="C:cytoplasm"/>
    <property type="evidence" value="ECO:0007669"/>
    <property type="project" value="UniProtKB-SubCell"/>
</dbReference>
<name>A0A9P6BB15_9AGAM</name>
<evidence type="ECO:0000256" key="3">
    <source>
        <dbReference type="ARBA" id="ARBA00007118"/>
    </source>
</evidence>
<dbReference type="OrthoDB" id="2138173at2759"/>
<gene>
    <name evidence="8" type="ORF">BS47DRAFT_1386916</name>
</gene>
<feature type="domain" description="Nitroreductase" evidence="7">
    <location>
        <begin position="10"/>
        <end position="196"/>
    </location>
</feature>
<dbReference type="Pfam" id="PF00881">
    <property type="entry name" value="Nitroreductase"/>
    <property type="match status" value="1"/>
</dbReference>
<dbReference type="InterPro" id="IPR033877">
    <property type="entry name" value="Frm2/Hbn1"/>
</dbReference>
<keyword evidence="5" id="KW-0560">Oxidoreductase</keyword>
<dbReference type="Gene3D" id="3.40.109.10">
    <property type="entry name" value="NADH Oxidase"/>
    <property type="match status" value="2"/>
</dbReference>
<evidence type="ECO:0000256" key="5">
    <source>
        <dbReference type="ARBA" id="ARBA00023002"/>
    </source>
</evidence>
<evidence type="ECO:0000256" key="4">
    <source>
        <dbReference type="ARBA" id="ARBA00022490"/>
    </source>
</evidence>
<dbReference type="Proteomes" id="UP000886523">
    <property type="component" value="Unassembled WGS sequence"/>
</dbReference>
<dbReference type="InterPro" id="IPR000415">
    <property type="entry name" value="Nitroreductase-like"/>
</dbReference>
<keyword evidence="4" id="KW-0963">Cytoplasm</keyword>
<comment type="similarity">
    <text evidence="3">Belongs to the nitroreductase family.</text>
</comment>
<evidence type="ECO:0000256" key="2">
    <source>
        <dbReference type="ARBA" id="ARBA00004496"/>
    </source>
</evidence>
<dbReference type="FunFam" id="3.40.109.10:FF:000001">
    <property type="entry name" value="Nitroreductase family"/>
    <property type="match status" value="1"/>
</dbReference>
<dbReference type="EMBL" id="MU128910">
    <property type="protein sequence ID" value="KAF9520724.1"/>
    <property type="molecule type" value="Genomic_DNA"/>
</dbReference>
<evidence type="ECO:0000313" key="9">
    <source>
        <dbReference type="Proteomes" id="UP000886523"/>
    </source>
</evidence>